<dbReference type="InterPro" id="IPR029787">
    <property type="entry name" value="Nucleotide_cyclase"/>
</dbReference>
<comment type="caution">
    <text evidence="4">The sequence shown here is derived from an EMBL/GenBank/DDBJ whole genome shotgun (WGS) entry which is preliminary data.</text>
</comment>
<dbReference type="AlphaFoldDB" id="Q0F0N1"/>
<dbReference type="STRING" id="314344.AL013_02140"/>
<dbReference type="Proteomes" id="UP000005297">
    <property type="component" value="Unassembled WGS sequence"/>
</dbReference>
<dbReference type="HOGENOM" id="CLU_000445_70_50_0"/>
<evidence type="ECO:0000313" key="5">
    <source>
        <dbReference type="Proteomes" id="UP000005297"/>
    </source>
</evidence>
<feature type="domain" description="GGDEF" evidence="3">
    <location>
        <begin position="156"/>
        <end position="287"/>
    </location>
</feature>
<dbReference type="Gene3D" id="1.10.1760.20">
    <property type="match status" value="1"/>
</dbReference>
<gene>
    <name evidence="4" type="ORF">SPV1_06629</name>
</gene>
<evidence type="ECO:0000259" key="2">
    <source>
        <dbReference type="PROSITE" id="PS50883"/>
    </source>
</evidence>
<dbReference type="Gene3D" id="3.30.70.270">
    <property type="match status" value="1"/>
</dbReference>
<dbReference type="GO" id="GO:0071111">
    <property type="term" value="F:cyclic-guanylate-specific phosphodiesterase activity"/>
    <property type="evidence" value="ECO:0007669"/>
    <property type="project" value="InterPro"/>
</dbReference>
<dbReference type="CDD" id="cd01948">
    <property type="entry name" value="EAL"/>
    <property type="match status" value="1"/>
</dbReference>
<reference evidence="4 5" key="1">
    <citation type="submission" date="2006-09" db="EMBL/GenBank/DDBJ databases">
        <authorList>
            <person name="Emerson D."/>
            <person name="Ferriera S."/>
            <person name="Johnson J."/>
            <person name="Kravitz S."/>
            <person name="Halpern A."/>
            <person name="Remington K."/>
            <person name="Beeson K."/>
            <person name="Tran B."/>
            <person name="Rogers Y.-H."/>
            <person name="Friedman R."/>
            <person name="Venter J.C."/>
        </authorList>
    </citation>
    <scope>NUCLEOTIDE SEQUENCE [LARGE SCALE GENOMIC DNA]</scope>
    <source>
        <strain evidence="4 5">PV-1</strain>
    </source>
</reference>
<keyword evidence="5" id="KW-1185">Reference proteome</keyword>
<keyword evidence="1" id="KW-1133">Transmembrane helix</keyword>
<protein>
    <submittedName>
        <fullName evidence="4">Diguanylate cyclase/phosphodiesterase (GGDEF &amp; EAL domains) with PAS/PAC sensor(S)</fullName>
    </submittedName>
</protein>
<dbReference type="PANTHER" id="PTHR33121:SF70">
    <property type="entry name" value="SIGNALING PROTEIN YKOW"/>
    <property type="match status" value="1"/>
</dbReference>
<feature type="transmembrane region" description="Helical" evidence="1">
    <location>
        <begin position="94"/>
        <end position="115"/>
    </location>
</feature>
<organism evidence="4 5">
    <name type="scientific">Mariprofundus ferrooxydans PV-1</name>
    <dbReference type="NCBI Taxonomy" id="314345"/>
    <lineage>
        <taxon>Bacteria</taxon>
        <taxon>Pseudomonadati</taxon>
        <taxon>Pseudomonadota</taxon>
        <taxon>Candidatius Mariprofundia</taxon>
        <taxon>Mariprofundales</taxon>
        <taxon>Mariprofundaceae</taxon>
        <taxon>Mariprofundus</taxon>
    </lineage>
</organism>
<keyword evidence="1" id="KW-0472">Membrane</keyword>
<dbReference type="InterPro" id="IPR000160">
    <property type="entry name" value="GGDEF_dom"/>
</dbReference>
<dbReference type="RefSeq" id="WP_009851619.1">
    <property type="nucleotide sequence ID" value="NZ_DS022295.1"/>
</dbReference>
<dbReference type="PROSITE" id="PS50883">
    <property type="entry name" value="EAL"/>
    <property type="match status" value="1"/>
</dbReference>
<dbReference type="PROSITE" id="PS50887">
    <property type="entry name" value="GGDEF"/>
    <property type="match status" value="1"/>
</dbReference>
<feature type="domain" description="EAL" evidence="2">
    <location>
        <begin position="296"/>
        <end position="551"/>
    </location>
</feature>
<dbReference type="InterPro" id="IPR043128">
    <property type="entry name" value="Rev_trsase/Diguanyl_cyclase"/>
</dbReference>
<evidence type="ECO:0000256" key="1">
    <source>
        <dbReference type="SAM" id="Phobius"/>
    </source>
</evidence>
<dbReference type="SUPFAM" id="SSF55073">
    <property type="entry name" value="Nucleotide cyclase"/>
    <property type="match status" value="1"/>
</dbReference>
<dbReference type="PANTHER" id="PTHR33121">
    <property type="entry name" value="CYCLIC DI-GMP PHOSPHODIESTERASE PDEF"/>
    <property type="match status" value="1"/>
</dbReference>
<dbReference type="SMART" id="SM00052">
    <property type="entry name" value="EAL"/>
    <property type="match status" value="1"/>
</dbReference>
<dbReference type="SUPFAM" id="SSF141868">
    <property type="entry name" value="EAL domain-like"/>
    <property type="match status" value="1"/>
</dbReference>
<dbReference type="Pfam" id="PF00563">
    <property type="entry name" value="EAL"/>
    <property type="match status" value="1"/>
</dbReference>
<dbReference type="OrthoDB" id="9813903at2"/>
<dbReference type="Pfam" id="PF00990">
    <property type="entry name" value="GGDEF"/>
    <property type="match status" value="1"/>
</dbReference>
<dbReference type="eggNOG" id="COG5001">
    <property type="taxonomic scope" value="Bacteria"/>
</dbReference>
<proteinExistence type="predicted"/>
<dbReference type="NCBIfam" id="TIGR00254">
    <property type="entry name" value="GGDEF"/>
    <property type="match status" value="1"/>
</dbReference>
<feature type="transmembrane region" description="Helical" evidence="1">
    <location>
        <begin position="48"/>
        <end position="74"/>
    </location>
</feature>
<keyword evidence="1" id="KW-0812">Transmembrane</keyword>
<dbReference type="InterPro" id="IPR001633">
    <property type="entry name" value="EAL_dom"/>
</dbReference>
<accession>Q0F0N1</accession>
<name>Q0F0N1_9PROT</name>
<feature type="transmembrane region" description="Helical" evidence="1">
    <location>
        <begin position="15"/>
        <end position="36"/>
    </location>
</feature>
<dbReference type="EMBL" id="AATS01000004">
    <property type="protein sequence ID" value="EAU54997.1"/>
    <property type="molecule type" value="Genomic_DNA"/>
</dbReference>
<sequence length="551" mass="61191">MKASDQTTQLYNRNLVLFLSSLLIVMTFLVYELVYATGGIKYVYSHSMYFPILLAGYFLGPIGGGLIGLLGSILLGPFMPIDTITQEQQQTLNWIYRSFYFISAGVLVGYGVGLLRKRMDEIRYLANNDRDTGLPNRSSTIEYLSTILALPAQQKSDYVLMKVSCDNLMDIEVAFGFEASDSVVAQMHERLNSALPPATFLSRTHRSEFAALIKGMSQGEVAALANGVNESFKCAFSHRDIPLHVESSIGYLHLSERSEDPDRVLQMAEVALMRARNQHHHVVAYDHASHKVSRDNLALLGELRNAVGADQLRLHYQPKLLLADNSLVGAEALMRWEHPERGMIPPDQFIPQAEKSSIINELTVWALRSAVTQQSQWCAMRGMEQLKVAVNISVHDLMVPGFHDVVLQTLEQGNLDNGNLELEVTESALMEDIATSVDVLKRLSGANVIISIDDFGTGYSSLKYLDLLPTAAIKIDQSFVFRMARDAGSRQIVQAAIGLAHSLGMRVIAEGVETEENYSMLRDMGCDIAQGFFISRPLASEKFPGFSFQQQ</sequence>
<evidence type="ECO:0000313" key="4">
    <source>
        <dbReference type="EMBL" id="EAU54997.1"/>
    </source>
</evidence>
<dbReference type="InterPro" id="IPR050706">
    <property type="entry name" value="Cyclic-di-GMP_PDE-like"/>
</dbReference>
<dbReference type="InParanoid" id="Q0F0N1"/>
<dbReference type="Gene3D" id="3.20.20.450">
    <property type="entry name" value="EAL domain"/>
    <property type="match status" value="1"/>
</dbReference>
<dbReference type="SMART" id="SM00267">
    <property type="entry name" value="GGDEF"/>
    <property type="match status" value="1"/>
</dbReference>
<evidence type="ECO:0000259" key="3">
    <source>
        <dbReference type="PROSITE" id="PS50887"/>
    </source>
</evidence>
<dbReference type="InterPro" id="IPR035919">
    <property type="entry name" value="EAL_sf"/>
</dbReference>